<evidence type="ECO:0000259" key="7">
    <source>
        <dbReference type="Pfam" id="PF00590"/>
    </source>
</evidence>
<dbReference type="InterPro" id="IPR035996">
    <property type="entry name" value="4pyrrol_Methylase_sf"/>
</dbReference>
<comment type="subcellular location">
    <subcellularLocation>
        <location evidence="6">Cytoplasm</location>
    </subcellularLocation>
</comment>
<keyword evidence="2 6" id="KW-0698">rRNA processing</keyword>
<evidence type="ECO:0000313" key="10">
    <source>
        <dbReference type="Proteomes" id="UP000015480"/>
    </source>
</evidence>
<dbReference type="PIRSF" id="PIRSF005917">
    <property type="entry name" value="MTase_YraL"/>
    <property type="match status" value="1"/>
</dbReference>
<dbReference type="GO" id="GO:0005737">
    <property type="term" value="C:cytoplasm"/>
    <property type="evidence" value="ECO:0007669"/>
    <property type="project" value="UniProtKB-SubCell"/>
</dbReference>
<dbReference type="Gene3D" id="3.30.950.10">
    <property type="entry name" value="Methyltransferase, Cobalt-precorrin-4 Transmethylase, Domain 2"/>
    <property type="match status" value="1"/>
</dbReference>
<evidence type="ECO:0000313" key="9">
    <source>
        <dbReference type="EMBL" id="AGT09122.1"/>
    </source>
</evidence>
<dbReference type="EMBL" id="CP006650">
    <property type="protein sequence ID" value="AGT09122.1"/>
    <property type="molecule type" value="Genomic_DNA"/>
</dbReference>
<feature type="domain" description="RsmI HTH" evidence="8">
    <location>
        <begin position="260"/>
        <end position="303"/>
    </location>
</feature>
<protein>
    <recommendedName>
        <fullName evidence="6">Ribosomal RNA small subunit methyltransferase I</fullName>
        <ecNumber evidence="6">2.1.1.198</ecNumber>
    </recommendedName>
    <alternativeName>
        <fullName evidence="6">16S rRNA 2'-O-ribose C1402 methyltransferase</fullName>
    </alternativeName>
    <alternativeName>
        <fullName evidence="6">rRNA (cytidine-2'-O-)-methyltransferase RsmI</fullName>
    </alternativeName>
</protein>
<keyword evidence="5 6" id="KW-0949">S-adenosyl-L-methionine</keyword>
<evidence type="ECO:0000256" key="1">
    <source>
        <dbReference type="ARBA" id="ARBA00022490"/>
    </source>
</evidence>
<evidence type="ECO:0000256" key="6">
    <source>
        <dbReference type="HAMAP-Rule" id="MF_01877"/>
    </source>
</evidence>
<dbReference type="Gene3D" id="3.40.1010.10">
    <property type="entry name" value="Cobalt-precorrin-4 Transmethylase, Domain 1"/>
    <property type="match status" value="1"/>
</dbReference>
<dbReference type="PANTHER" id="PTHR46111:SF1">
    <property type="entry name" value="RIBOSOMAL RNA SMALL SUBUNIT METHYLTRANSFERASE I"/>
    <property type="match status" value="1"/>
</dbReference>
<name>S5XV74_PARAH</name>
<dbReference type="EC" id="2.1.1.198" evidence="6"/>
<comment type="catalytic activity">
    <reaction evidence="6">
        <text>cytidine(1402) in 16S rRNA + S-adenosyl-L-methionine = 2'-O-methylcytidine(1402) in 16S rRNA + S-adenosyl-L-homocysteine + H(+)</text>
        <dbReference type="Rhea" id="RHEA:42924"/>
        <dbReference type="Rhea" id="RHEA-COMP:10285"/>
        <dbReference type="Rhea" id="RHEA-COMP:10286"/>
        <dbReference type="ChEBI" id="CHEBI:15378"/>
        <dbReference type="ChEBI" id="CHEBI:57856"/>
        <dbReference type="ChEBI" id="CHEBI:59789"/>
        <dbReference type="ChEBI" id="CHEBI:74495"/>
        <dbReference type="ChEBI" id="CHEBI:82748"/>
        <dbReference type="EC" id="2.1.1.198"/>
    </reaction>
</comment>
<keyword evidence="3 6" id="KW-0489">Methyltransferase</keyword>
<dbReference type="Pfam" id="PF00590">
    <property type="entry name" value="TP_methylase"/>
    <property type="match status" value="1"/>
</dbReference>
<dbReference type="PANTHER" id="PTHR46111">
    <property type="entry name" value="RIBOSOMAL RNA SMALL SUBUNIT METHYLTRANSFERASE I"/>
    <property type="match status" value="1"/>
</dbReference>
<organism evidence="9 10">
    <name type="scientific">Paracoccus aminophilus JCM 7686</name>
    <dbReference type="NCBI Taxonomy" id="1367847"/>
    <lineage>
        <taxon>Bacteria</taxon>
        <taxon>Pseudomonadati</taxon>
        <taxon>Pseudomonadota</taxon>
        <taxon>Alphaproteobacteria</taxon>
        <taxon>Rhodobacterales</taxon>
        <taxon>Paracoccaceae</taxon>
        <taxon>Paracoccus</taxon>
    </lineage>
</organism>
<dbReference type="HOGENOM" id="CLU_044779_2_1_5"/>
<evidence type="ECO:0000256" key="4">
    <source>
        <dbReference type="ARBA" id="ARBA00022679"/>
    </source>
</evidence>
<comment type="function">
    <text evidence="6">Catalyzes the 2'-O-methylation of the ribose of cytidine 1402 (C1402) in 16S rRNA.</text>
</comment>
<dbReference type="Proteomes" id="UP000015480">
    <property type="component" value="Chromosome"/>
</dbReference>
<proteinExistence type="inferred from homology"/>
<dbReference type="InterPro" id="IPR000878">
    <property type="entry name" value="4pyrrol_Mease"/>
</dbReference>
<accession>S5XV74</accession>
<dbReference type="InterPro" id="IPR008189">
    <property type="entry name" value="rRNA_ssu_MeTfrase_I"/>
</dbReference>
<dbReference type="eggNOG" id="COG0313">
    <property type="taxonomic scope" value="Bacteria"/>
</dbReference>
<dbReference type="Pfam" id="PF23016">
    <property type="entry name" value="RsmI_C"/>
    <property type="match status" value="1"/>
</dbReference>
<comment type="similarity">
    <text evidence="6">Belongs to the methyltransferase superfamily. RsmI family.</text>
</comment>
<dbReference type="InterPro" id="IPR014776">
    <property type="entry name" value="4pyrrole_Mease_sub2"/>
</dbReference>
<dbReference type="HAMAP" id="MF_01877">
    <property type="entry name" value="16SrRNA_methyltr_I"/>
    <property type="match status" value="1"/>
</dbReference>
<gene>
    <name evidence="6" type="primary">rsmI</name>
    <name evidence="9" type="ORF">JCM7686_2041</name>
</gene>
<dbReference type="PATRIC" id="fig|1367847.3.peg.2033"/>
<dbReference type="GO" id="GO:0070677">
    <property type="term" value="F:rRNA (cytosine-2'-O-)-methyltransferase activity"/>
    <property type="evidence" value="ECO:0007669"/>
    <property type="project" value="UniProtKB-UniRule"/>
</dbReference>
<evidence type="ECO:0000259" key="8">
    <source>
        <dbReference type="Pfam" id="PF23016"/>
    </source>
</evidence>
<dbReference type="NCBIfam" id="TIGR00096">
    <property type="entry name" value="16S rRNA (cytidine(1402)-2'-O)-methyltransferase"/>
    <property type="match status" value="1"/>
</dbReference>
<dbReference type="InterPro" id="IPR014777">
    <property type="entry name" value="4pyrrole_Mease_sub1"/>
</dbReference>
<sequence>MQEPADGWDDPSQATNAPGTIAARIMATRPDAGLYLVATPIGTARDITLRALDTLNSADVLAAEDTRTLRHLMEIHGVPLRGRRVIAYHDHNADRQRPLILKLLGEGRSVAYASDAGTPLVADPGFRLARDAAEAGFAVHALPGPSALLAGLTVSGLPSDRFMFVGFPPSAKGARQRWLRSWFGIDATIVLFESPRRVKDLLKEFCEIDPGRSTVVCRELTKKFEEVMRGQASELAEAIPEEGLRGEVVVLFGPPEAQEVDEATIRADLGVALAESSVKDASALVAARYGLPKRDVYALALALMKEKE</sequence>
<keyword evidence="10" id="KW-1185">Reference proteome</keyword>
<evidence type="ECO:0000256" key="5">
    <source>
        <dbReference type="ARBA" id="ARBA00022691"/>
    </source>
</evidence>
<dbReference type="SUPFAM" id="SSF53790">
    <property type="entry name" value="Tetrapyrrole methylase"/>
    <property type="match status" value="1"/>
</dbReference>
<reference evidence="9 10" key="1">
    <citation type="journal article" date="2014" name="BMC Genomics">
        <title>Architecture and functions of a multipartite genome of the methylotrophic bacterium Paracoccus aminophilus JCM 7686, containing primary and secondary chromids.</title>
        <authorList>
            <person name="Dziewit L."/>
            <person name="Czarnecki J."/>
            <person name="Wibberg D."/>
            <person name="Radlinska M."/>
            <person name="Mrozek P."/>
            <person name="Szymczak M."/>
            <person name="Schluter A."/>
            <person name="Puhler A."/>
            <person name="Bartosik D."/>
        </authorList>
    </citation>
    <scope>NUCLEOTIDE SEQUENCE [LARGE SCALE GENOMIC DNA]</scope>
    <source>
        <strain evidence="9">JCM 7686</strain>
    </source>
</reference>
<dbReference type="STRING" id="1367847.JCM7686_2041"/>
<feature type="domain" description="Tetrapyrrole methylase" evidence="7">
    <location>
        <begin position="34"/>
        <end position="236"/>
    </location>
</feature>
<dbReference type="InterPro" id="IPR053910">
    <property type="entry name" value="RsmI_HTH"/>
</dbReference>
<keyword evidence="1 6" id="KW-0963">Cytoplasm</keyword>
<keyword evidence="4 6" id="KW-0808">Transferase</keyword>
<evidence type="ECO:0000256" key="3">
    <source>
        <dbReference type="ARBA" id="ARBA00022603"/>
    </source>
</evidence>
<dbReference type="AlphaFoldDB" id="S5XV74"/>
<evidence type="ECO:0000256" key="2">
    <source>
        <dbReference type="ARBA" id="ARBA00022552"/>
    </source>
</evidence>
<dbReference type="KEGG" id="pami:JCM7686_2041"/>
<dbReference type="CDD" id="cd11648">
    <property type="entry name" value="RsmI"/>
    <property type="match status" value="1"/>
</dbReference>